<sequence>MQITNTILMIRPVSFRMNEQTAVNNYFMEDIDMKNQEINLKAQEEFDAFVSLLKSKGVSVIVVEDTKKPDTPDSIFPNNWVSFHSNGTVGIYPMFAENRRNERREDILETLEENGFKINDVIDYTSAEDEGLYLEGTGSILIDRVNKKAYCALSERANEDLFIEFCEDFDFFPVIFTANQSVDGKRLPIYHTNVMMALAENFVVICSASIDDKKERKNVLDHLKKDGKEVITITEGQMHHFAGNMLQVLGADDKRYMVMSSAAYHSLRPEQIAQIENHCAILHSSLHTIETCGGGSARCMMAEVFLSKN</sequence>
<dbReference type="InterPro" id="IPR014541">
    <property type="entry name" value="Amdntrnsf_FN0238"/>
</dbReference>
<reference evidence="1" key="1">
    <citation type="journal article" date="2015" name="Nature">
        <title>Complex archaea that bridge the gap between prokaryotes and eukaryotes.</title>
        <authorList>
            <person name="Spang A."/>
            <person name="Saw J.H."/>
            <person name="Jorgensen S.L."/>
            <person name="Zaremba-Niedzwiedzka K."/>
            <person name="Martijn J."/>
            <person name="Lind A.E."/>
            <person name="van Eijk R."/>
            <person name="Schleper C."/>
            <person name="Guy L."/>
            <person name="Ettema T.J."/>
        </authorList>
    </citation>
    <scope>NUCLEOTIDE SEQUENCE</scope>
</reference>
<comment type="caution">
    <text evidence="1">The sequence shown here is derived from an EMBL/GenBank/DDBJ whole genome shotgun (WGS) entry which is preliminary data.</text>
</comment>
<accession>A0A0F9VV43</accession>
<organism evidence="1">
    <name type="scientific">marine sediment metagenome</name>
    <dbReference type="NCBI Taxonomy" id="412755"/>
    <lineage>
        <taxon>unclassified sequences</taxon>
        <taxon>metagenomes</taxon>
        <taxon>ecological metagenomes</taxon>
    </lineage>
</organism>
<dbReference type="Pfam" id="PF19420">
    <property type="entry name" value="DDAH_eukar"/>
    <property type="match status" value="1"/>
</dbReference>
<gene>
    <name evidence="1" type="ORF">LCGC14_0052770</name>
</gene>
<evidence type="ECO:0008006" key="2">
    <source>
        <dbReference type="Google" id="ProtNLM"/>
    </source>
</evidence>
<evidence type="ECO:0000313" key="1">
    <source>
        <dbReference type="EMBL" id="KKO07935.1"/>
    </source>
</evidence>
<proteinExistence type="predicted"/>
<dbReference type="PANTHER" id="PTHR43224">
    <property type="entry name" value="AMIDINOTRANSFERASE"/>
    <property type="match status" value="1"/>
</dbReference>
<dbReference type="NCBIfam" id="NF046062">
    <property type="entry name" value="citrull_CtlX"/>
    <property type="match status" value="1"/>
</dbReference>
<dbReference type="PIRSF" id="PIRSF028188">
    <property type="entry name" value="Amdntrnsf_FN0238"/>
    <property type="match status" value="1"/>
</dbReference>
<name>A0A0F9VV43_9ZZZZ</name>
<protein>
    <recommendedName>
        <fullName evidence="2">Amidinotransferase</fullName>
    </recommendedName>
</protein>
<dbReference type="EMBL" id="LAZR01000011">
    <property type="protein sequence ID" value="KKO07935.1"/>
    <property type="molecule type" value="Genomic_DNA"/>
</dbReference>
<dbReference type="PANTHER" id="PTHR43224:SF1">
    <property type="entry name" value="AMIDINOTRANSFERASE"/>
    <property type="match status" value="1"/>
</dbReference>
<dbReference type="Gene3D" id="3.75.10.10">
    <property type="entry name" value="L-arginine/glycine Amidinotransferase, Chain A"/>
    <property type="match status" value="1"/>
</dbReference>
<dbReference type="AlphaFoldDB" id="A0A0F9VV43"/>
<dbReference type="SUPFAM" id="SSF55909">
    <property type="entry name" value="Pentein"/>
    <property type="match status" value="1"/>
</dbReference>